<dbReference type="AlphaFoldDB" id="A0A328B6C5"/>
<dbReference type="GO" id="GO:0016787">
    <property type="term" value="F:hydrolase activity"/>
    <property type="evidence" value="ECO:0007669"/>
    <property type="project" value="UniProtKB-KW"/>
</dbReference>
<evidence type="ECO:0000256" key="5">
    <source>
        <dbReference type="ARBA" id="ARBA00023204"/>
    </source>
</evidence>
<gene>
    <name evidence="7" type="ORF">DLM85_23695</name>
</gene>
<comment type="function">
    <text evidence="6">May nick specific sequences that contain T:G mispairs resulting from m5C-deamination.</text>
</comment>
<keyword evidence="3 6" id="KW-0227">DNA damage</keyword>
<dbReference type="Proteomes" id="UP000248553">
    <property type="component" value="Unassembled WGS sequence"/>
</dbReference>
<evidence type="ECO:0000256" key="4">
    <source>
        <dbReference type="ARBA" id="ARBA00022801"/>
    </source>
</evidence>
<dbReference type="GO" id="GO:0006298">
    <property type="term" value="P:mismatch repair"/>
    <property type="evidence" value="ECO:0007669"/>
    <property type="project" value="UniProtKB-UniRule"/>
</dbReference>
<dbReference type="Gene3D" id="3.40.960.10">
    <property type="entry name" value="VSR Endonuclease"/>
    <property type="match status" value="1"/>
</dbReference>
<dbReference type="EC" id="3.1.-.-" evidence="6"/>
<comment type="caution">
    <text evidence="7">The sequence shown here is derived from an EMBL/GenBank/DDBJ whole genome shotgun (WGS) entry which is preliminary data.</text>
</comment>
<evidence type="ECO:0000256" key="6">
    <source>
        <dbReference type="PIRNR" id="PIRNR018267"/>
    </source>
</evidence>
<reference evidence="8" key="1">
    <citation type="submission" date="2018-05" db="EMBL/GenBank/DDBJ databases">
        <authorList>
            <person name="Nie L."/>
        </authorList>
    </citation>
    <scope>NUCLEOTIDE SEQUENCE [LARGE SCALE GENOMIC DNA]</scope>
    <source>
        <strain evidence="8">NL</strain>
    </source>
</reference>
<protein>
    <recommendedName>
        <fullName evidence="6">Very short patch repair endonuclease</fullName>
        <ecNumber evidence="6">3.1.-.-</ecNumber>
    </recommendedName>
</protein>
<dbReference type="SUPFAM" id="SSF52980">
    <property type="entry name" value="Restriction endonuclease-like"/>
    <property type="match status" value="1"/>
</dbReference>
<keyword evidence="2 6" id="KW-0255">Endonuclease</keyword>
<keyword evidence="5 6" id="KW-0234">DNA repair</keyword>
<dbReference type="InterPro" id="IPR011335">
    <property type="entry name" value="Restrct_endonuc-II-like"/>
</dbReference>
<keyword evidence="4 6" id="KW-0378">Hydrolase</keyword>
<evidence type="ECO:0000256" key="2">
    <source>
        <dbReference type="ARBA" id="ARBA00022759"/>
    </source>
</evidence>
<dbReference type="GO" id="GO:0004519">
    <property type="term" value="F:endonuclease activity"/>
    <property type="evidence" value="ECO:0007669"/>
    <property type="project" value="UniProtKB-KW"/>
</dbReference>
<accession>A0A328B6C5</accession>
<proteinExistence type="inferred from homology"/>
<dbReference type="RefSeq" id="WP_111480707.1">
    <property type="nucleotide sequence ID" value="NZ_QHKM01000014.1"/>
</dbReference>
<dbReference type="OrthoDB" id="9801520at2"/>
<evidence type="ECO:0000256" key="1">
    <source>
        <dbReference type="ARBA" id="ARBA00022722"/>
    </source>
</evidence>
<name>A0A328B6C5_9BACT</name>
<dbReference type="EMBL" id="QHKM01000014">
    <property type="protein sequence ID" value="RAK62447.1"/>
    <property type="molecule type" value="Genomic_DNA"/>
</dbReference>
<dbReference type="NCBIfam" id="TIGR00632">
    <property type="entry name" value="vsr"/>
    <property type="match status" value="1"/>
</dbReference>
<organism evidence="7 8">
    <name type="scientific">Hymenobacter edaphi</name>
    <dbReference type="NCBI Taxonomy" id="2211146"/>
    <lineage>
        <taxon>Bacteria</taxon>
        <taxon>Pseudomonadati</taxon>
        <taxon>Bacteroidota</taxon>
        <taxon>Cytophagia</taxon>
        <taxon>Cytophagales</taxon>
        <taxon>Hymenobacteraceae</taxon>
        <taxon>Hymenobacter</taxon>
    </lineage>
</organism>
<dbReference type="CDD" id="cd00221">
    <property type="entry name" value="Vsr"/>
    <property type="match status" value="1"/>
</dbReference>
<dbReference type="Pfam" id="PF03852">
    <property type="entry name" value="Vsr"/>
    <property type="match status" value="1"/>
</dbReference>
<comment type="similarity">
    <text evidence="6">Belongs to the vsr family.</text>
</comment>
<dbReference type="PIRSF" id="PIRSF018267">
    <property type="entry name" value="VSR_endonuc"/>
    <property type="match status" value="1"/>
</dbReference>
<evidence type="ECO:0000313" key="8">
    <source>
        <dbReference type="Proteomes" id="UP000248553"/>
    </source>
</evidence>
<evidence type="ECO:0000313" key="7">
    <source>
        <dbReference type="EMBL" id="RAK62447.1"/>
    </source>
</evidence>
<evidence type="ECO:0000256" key="3">
    <source>
        <dbReference type="ARBA" id="ARBA00022763"/>
    </source>
</evidence>
<sequence length="146" mass="17529">MADVHNPSTRSFNMSRIRGKDTKPEMLVRQYLHGRGLRYRLHTKELPGKPDLVFPAARTVMFVHGCFWHRHEGCRYFVVPKTRTDFWMEKIGRNVANDERQQEELRKQGWRVLVVWECELRPPQRERTLERLFYSLTAPESEELEC</sequence>
<keyword evidence="1 6" id="KW-0540">Nuclease</keyword>
<keyword evidence="8" id="KW-1185">Reference proteome</keyword>
<dbReference type="InterPro" id="IPR004603">
    <property type="entry name" value="DNA_mismatch_endonuc_vsr"/>
</dbReference>